<organism evidence="1 2">
    <name type="scientific">Massilia cellulosiltytica</name>
    <dbReference type="NCBI Taxonomy" id="2683234"/>
    <lineage>
        <taxon>Bacteria</taxon>
        <taxon>Pseudomonadati</taxon>
        <taxon>Pseudomonadota</taxon>
        <taxon>Betaproteobacteria</taxon>
        <taxon>Burkholderiales</taxon>
        <taxon>Oxalobacteraceae</taxon>
        <taxon>Telluria group</taxon>
        <taxon>Massilia</taxon>
    </lineage>
</organism>
<proteinExistence type="predicted"/>
<comment type="caution">
    <text evidence="1">The sequence shown here is derived from an EMBL/GenBank/DDBJ whole genome shotgun (WGS) entry which is preliminary data.</text>
</comment>
<protein>
    <submittedName>
        <fullName evidence="1">DUF2058 family protein</fullName>
    </submittedName>
</protein>
<dbReference type="RefSeq" id="WP_056129863.1">
    <property type="nucleotide sequence ID" value="NZ_CP168562.1"/>
</dbReference>
<evidence type="ECO:0000313" key="2">
    <source>
        <dbReference type="Proteomes" id="UP000443353"/>
    </source>
</evidence>
<name>A0A7X3FUU7_9BURK</name>
<accession>A0A7X3FUU7</accession>
<dbReference type="Pfam" id="PF09831">
    <property type="entry name" value="DUF2058"/>
    <property type="match status" value="1"/>
</dbReference>
<evidence type="ECO:0000313" key="1">
    <source>
        <dbReference type="EMBL" id="MVW58376.1"/>
    </source>
</evidence>
<dbReference type="Proteomes" id="UP000443353">
    <property type="component" value="Unassembled WGS sequence"/>
</dbReference>
<reference evidence="1 2" key="1">
    <citation type="submission" date="2019-12" db="EMBL/GenBank/DDBJ databases">
        <authorList>
            <person name="Li C."/>
            <person name="Zhao J."/>
        </authorList>
    </citation>
    <scope>NUCLEOTIDE SEQUENCE [LARGE SCALE GENOMIC DNA]</scope>
    <source>
        <strain evidence="1 2">NEAU-DD11</strain>
    </source>
</reference>
<gene>
    <name evidence="1" type="ORF">GPY61_00365</name>
</gene>
<keyword evidence="2" id="KW-1185">Reference proteome</keyword>
<sequence length="182" mass="20146">MVSLQEQLMKAGLVDKKKVKVVNQEKAKQQKIERRTGVQSVNETKEAVAEAQRQQAERARALNAQRDAAAAAKAVEAQITQMIQVNRQPKGKGNLDVVYNFTIGTKIERIHVSAAVRDHLVAGRLSIVAHAGGFELVPRVIADKIAERAPERVVRVNKAAEAVAEGEDDPYKDFKIPDDFDW</sequence>
<dbReference type="AlphaFoldDB" id="A0A7X3FUU7"/>
<dbReference type="InterPro" id="IPR018636">
    <property type="entry name" value="DUF2058"/>
</dbReference>
<dbReference type="EMBL" id="WSES01000001">
    <property type="protein sequence ID" value="MVW58376.1"/>
    <property type="molecule type" value="Genomic_DNA"/>
</dbReference>